<dbReference type="PANTHER" id="PTHR30273">
    <property type="entry name" value="PERIPLASMIC SIGNAL SENSOR AND SIGMA FACTOR ACTIVATOR FECR-RELATED"/>
    <property type="match status" value="1"/>
</dbReference>
<evidence type="ECO:0000313" key="4">
    <source>
        <dbReference type="Proteomes" id="UP000660862"/>
    </source>
</evidence>
<dbReference type="Pfam" id="PF16344">
    <property type="entry name" value="FecR_C"/>
    <property type="match status" value="1"/>
</dbReference>
<dbReference type="Pfam" id="PF04773">
    <property type="entry name" value="FecR"/>
    <property type="match status" value="1"/>
</dbReference>
<feature type="domain" description="Protein FecR C-terminal" evidence="2">
    <location>
        <begin position="349"/>
        <end position="417"/>
    </location>
</feature>
<dbReference type="Proteomes" id="UP000660862">
    <property type="component" value="Unassembled WGS sequence"/>
</dbReference>
<dbReference type="InterPro" id="IPR012373">
    <property type="entry name" value="Ferrdict_sens_TM"/>
</dbReference>
<evidence type="ECO:0000259" key="2">
    <source>
        <dbReference type="Pfam" id="PF16344"/>
    </source>
</evidence>
<dbReference type="PANTHER" id="PTHR30273:SF2">
    <property type="entry name" value="PROTEIN FECR"/>
    <property type="match status" value="1"/>
</dbReference>
<dbReference type="GO" id="GO:0016989">
    <property type="term" value="F:sigma factor antagonist activity"/>
    <property type="evidence" value="ECO:0007669"/>
    <property type="project" value="TreeGrafter"/>
</dbReference>
<dbReference type="Gene3D" id="3.55.50.30">
    <property type="match status" value="1"/>
</dbReference>
<sequence length="419" mass="46810">MVFYLGKPPTREANYEQDMDDTRLQQLLTQYFDNTIARADCEDLLNYLDEGSPSIVAMAIDQALETNKAAGSSFNPDRKKNVYSRVVSEIHALQTTPTQQATPHKLYTFPWMKIAALFMAALIVGILLYENQQSGADTSSIASESENSITLPEHNQAILTLADGSTILLNDSLNGILAHESGVEIRKAEDGSIFYEAKQASVADGTINYNTFSTPKGSSYQILLPDGTKVWLNTATSIRFPVAFTEEERHVSLLRGEAYFEVTHNASKPFSVEVNGSTIQVLGTHFNVSAYADENRTTTTLVEGSVNVSKNGKTVLLKPNQQAVVDELTGAIRQSDADVRSVMAWKNGYFRFDDESIEGIINKISRWYDIDAVEYEGEFNERFTGTFQRSKNIAQLFSYLEKLAPIRFEIKERRVVIMK</sequence>
<dbReference type="InterPro" id="IPR006860">
    <property type="entry name" value="FecR"/>
</dbReference>
<name>A0A917I089_9SPHI</name>
<reference evidence="3" key="1">
    <citation type="journal article" date="2014" name="Int. J. Syst. Evol. Microbiol.">
        <title>Complete genome sequence of Corynebacterium casei LMG S-19264T (=DSM 44701T), isolated from a smear-ripened cheese.</title>
        <authorList>
            <consortium name="US DOE Joint Genome Institute (JGI-PGF)"/>
            <person name="Walter F."/>
            <person name="Albersmeier A."/>
            <person name="Kalinowski J."/>
            <person name="Ruckert C."/>
        </authorList>
    </citation>
    <scope>NUCLEOTIDE SEQUENCE</scope>
    <source>
        <strain evidence="3">CGMCC 1.12195</strain>
    </source>
</reference>
<protein>
    <recommendedName>
        <fullName evidence="5">FecR family protein</fullName>
    </recommendedName>
</protein>
<dbReference type="Gene3D" id="2.60.120.1440">
    <property type="match status" value="1"/>
</dbReference>
<dbReference type="EMBL" id="BMER01000005">
    <property type="protein sequence ID" value="GGG99356.1"/>
    <property type="molecule type" value="Genomic_DNA"/>
</dbReference>
<organism evidence="3 4">
    <name type="scientific">Parapedobacter pyrenivorans</name>
    <dbReference type="NCBI Taxonomy" id="1305674"/>
    <lineage>
        <taxon>Bacteria</taxon>
        <taxon>Pseudomonadati</taxon>
        <taxon>Bacteroidota</taxon>
        <taxon>Sphingobacteriia</taxon>
        <taxon>Sphingobacteriales</taxon>
        <taxon>Sphingobacteriaceae</taxon>
        <taxon>Parapedobacter</taxon>
    </lineage>
</organism>
<evidence type="ECO:0008006" key="5">
    <source>
        <dbReference type="Google" id="ProtNLM"/>
    </source>
</evidence>
<dbReference type="AlphaFoldDB" id="A0A917I089"/>
<reference evidence="3" key="2">
    <citation type="submission" date="2020-09" db="EMBL/GenBank/DDBJ databases">
        <authorList>
            <person name="Sun Q."/>
            <person name="Zhou Y."/>
        </authorList>
    </citation>
    <scope>NUCLEOTIDE SEQUENCE</scope>
    <source>
        <strain evidence="3">CGMCC 1.12195</strain>
    </source>
</reference>
<proteinExistence type="predicted"/>
<comment type="caution">
    <text evidence="3">The sequence shown here is derived from an EMBL/GenBank/DDBJ whole genome shotgun (WGS) entry which is preliminary data.</text>
</comment>
<evidence type="ECO:0000313" key="3">
    <source>
        <dbReference type="EMBL" id="GGG99356.1"/>
    </source>
</evidence>
<dbReference type="FunFam" id="2.60.120.1440:FF:000001">
    <property type="entry name" value="Putative anti-sigma factor"/>
    <property type="match status" value="1"/>
</dbReference>
<feature type="domain" description="FecR protein" evidence="1">
    <location>
        <begin position="211"/>
        <end position="307"/>
    </location>
</feature>
<dbReference type="InterPro" id="IPR032508">
    <property type="entry name" value="FecR_C"/>
</dbReference>
<gene>
    <name evidence="3" type="ORF">GCM10007415_38890</name>
</gene>
<accession>A0A917I089</accession>
<evidence type="ECO:0000259" key="1">
    <source>
        <dbReference type="Pfam" id="PF04773"/>
    </source>
</evidence>
<keyword evidence="4" id="KW-1185">Reference proteome</keyword>